<evidence type="ECO:0000313" key="1">
    <source>
        <dbReference type="EMBL" id="KEY69199.1"/>
    </source>
</evidence>
<sequence>MLCPVVTLGADQQKEEACRHMLVYRGQFNEALALGKDMAIEPTCHVRLVYDDQAKLGVVVGQAGWPCIRMPIRCQGRSETVMASYCVEDRGQARGQSLCDSSCLELSSKSRRALGTSIMLEIFQPSKVSVVPTFAQWFVTKEFIRGSKVDTGALMINMPGGENTYDEGKNYEAGAAEDCTARSPWDNTLSVLVMTLGSLGLLVNVVRVDDKLG</sequence>
<evidence type="ECO:0000313" key="2">
    <source>
        <dbReference type="Proteomes" id="UP000028045"/>
    </source>
</evidence>
<protein>
    <submittedName>
        <fullName evidence="1">Uncharacterized protein</fullName>
    </submittedName>
</protein>
<dbReference type="EMBL" id="KL648534">
    <property type="protein sequence ID" value="KEY69199.1"/>
    <property type="molecule type" value="Genomic_DNA"/>
</dbReference>
<accession>A0A084AV70</accession>
<reference evidence="1 2" key="1">
    <citation type="journal article" date="2014" name="BMC Genomics">
        <title>Comparative genome sequencing reveals chemotype-specific gene clusters in the toxigenic black mold Stachybotrys.</title>
        <authorList>
            <person name="Semeiks J."/>
            <person name="Borek D."/>
            <person name="Otwinowski Z."/>
            <person name="Grishin N.V."/>
        </authorList>
    </citation>
    <scope>NUCLEOTIDE SEQUENCE [LARGE SCALE GENOMIC DNA]</scope>
    <source>
        <strain evidence="2">CBS 109288 / IBT 7711</strain>
    </source>
</reference>
<gene>
    <name evidence="1" type="ORF">S7711_10500</name>
</gene>
<name>A0A084AV70_STACB</name>
<keyword evidence="2" id="KW-1185">Reference proteome</keyword>
<dbReference type="HOGENOM" id="CLU_1235748_0_0_1"/>
<organism evidence="1 2">
    <name type="scientific">Stachybotrys chartarum (strain CBS 109288 / IBT 7711)</name>
    <name type="common">Toxic black mold</name>
    <name type="synonym">Stilbospora chartarum</name>
    <dbReference type="NCBI Taxonomy" id="1280523"/>
    <lineage>
        <taxon>Eukaryota</taxon>
        <taxon>Fungi</taxon>
        <taxon>Dikarya</taxon>
        <taxon>Ascomycota</taxon>
        <taxon>Pezizomycotina</taxon>
        <taxon>Sordariomycetes</taxon>
        <taxon>Hypocreomycetidae</taxon>
        <taxon>Hypocreales</taxon>
        <taxon>Stachybotryaceae</taxon>
        <taxon>Stachybotrys</taxon>
    </lineage>
</organism>
<dbReference type="Proteomes" id="UP000028045">
    <property type="component" value="Unassembled WGS sequence"/>
</dbReference>
<dbReference type="AlphaFoldDB" id="A0A084AV70"/>
<proteinExistence type="predicted"/>